<dbReference type="RefSeq" id="WP_377713665.1">
    <property type="nucleotide sequence ID" value="NZ_JBHTJM010000005.1"/>
</dbReference>
<evidence type="ECO:0008006" key="3">
    <source>
        <dbReference type="Google" id="ProtNLM"/>
    </source>
</evidence>
<name>A0ABW3I101_9FLAO</name>
<keyword evidence="2" id="KW-1185">Reference proteome</keyword>
<proteinExistence type="predicted"/>
<organism evidence="1 2">
    <name type="scientific">Pseudofulvibacter geojedonensis</name>
    <dbReference type="NCBI Taxonomy" id="1123758"/>
    <lineage>
        <taxon>Bacteria</taxon>
        <taxon>Pseudomonadati</taxon>
        <taxon>Bacteroidota</taxon>
        <taxon>Flavobacteriia</taxon>
        <taxon>Flavobacteriales</taxon>
        <taxon>Flavobacteriaceae</taxon>
        <taxon>Pseudofulvibacter</taxon>
    </lineage>
</organism>
<dbReference type="EMBL" id="JBHTJM010000005">
    <property type="protein sequence ID" value="MFD0963200.1"/>
    <property type="molecule type" value="Genomic_DNA"/>
</dbReference>
<reference evidence="2" key="1">
    <citation type="journal article" date="2019" name="Int. J. Syst. Evol. Microbiol.">
        <title>The Global Catalogue of Microorganisms (GCM) 10K type strain sequencing project: providing services to taxonomists for standard genome sequencing and annotation.</title>
        <authorList>
            <consortium name="The Broad Institute Genomics Platform"/>
            <consortium name="The Broad Institute Genome Sequencing Center for Infectious Disease"/>
            <person name="Wu L."/>
            <person name="Ma J."/>
        </authorList>
    </citation>
    <scope>NUCLEOTIDE SEQUENCE [LARGE SCALE GENOMIC DNA]</scope>
    <source>
        <strain evidence="2">CCUG 62114</strain>
    </source>
</reference>
<dbReference type="PROSITE" id="PS51257">
    <property type="entry name" value="PROKAR_LIPOPROTEIN"/>
    <property type="match status" value="1"/>
</dbReference>
<protein>
    <recommendedName>
        <fullName evidence="3">Repeat protein (TIGR03806 family)</fullName>
    </recommendedName>
</protein>
<evidence type="ECO:0000313" key="1">
    <source>
        <dbReference type="EMBL" id="MFD0963200.1"/>
    </source>
</evidence>
<dbReference type="Proteomes" id="UP001596997">
    <property type="component" value="Unassembled WGS sequence"/>
</dbReference>
<sequence length="362" mass="41383">MKKSYFILSLIFTLLFSCKSDDSNDYVPAPVSPVVFDISTVPYNSLSEYNFFEGDIKDQNPVYGVLPYKPINSLFTDYALKKRFVWMPDDVKATYTNDYKTLNFPTGTILIKTFYYNNVLPSNTTKIIETRLMIRKETEWIFANYIWNNDQTEALLDTEGSTLDIEWVEGSVTKSTTYRIPSNAECLVCHKISNTATPIGTKPQNINSNYSYDDGNINQLEKLASFGYLDNANLPTSSEIETVVNWKDTSNSLDLRARSYLDINCAHCHIQDAHCSYRPIRLAFNETSNPDNYGECIVPDENINNALTHIVSPTRTNRSVLFYRMNTTNESVRMPLIGRTILHEEGLLLMEDWINSLETVCP</sequence>
<comment type="caution">
    <text evidence="1">The sequence shown here is derived from an EMBL/GenBank/DDBJ whole genome shotgun (WGS) entry which is preliminary data.</text>
</comment>
<accession>A0ABW3I101</accession>
<evidence type="ECO:0000313" key="2">
    <source>
        <dbReference type="Proteomes" id="UP001596997"/>
    </source>
</evidence>
<gene>
    <name evidence="1" type="ORF">ACFQ1O_04170</name>
</gene>